<feature type="domain" description="DYW" evidence="4">
    <location>
        <begin position="510"/>
        <end position="602"/>
    </location>
</feature>
<dbReference type="FunFam" id="1.25.40.10:FF:000454">
    <property type="entry name" value="Pentatricopeptide repeat-containing protein At3g47530"/>
    <property type="match status" value="1"/>
</dbReference>
<dbReference type="Pfam" id="PF20431">
    <property type="entry name" value="E_motif"/>
    <property type="match status" value="1"/>
</dbReference>
<dbReference type="PROSITE" id="PS51375">
    <property type="entry name" value="PPR"/>
    <property type="match status" value="3"/>
</dbReference>
<evidence type="ECO:0000259" key="4">
    <source>
        <dbReference type="Pfam" id="PF14432"/>
    </source>
</evidence>
<dbReference type="InterPro" id="IPR011990">
    <property type="entry name" value="TPR-like_helical_dom_sf"/>
</dbReference>
<accession>A0A835FYH4</accession>
<evidence type="ECO:0000256" key="3">
    <source>
        <dbReference type="PROSITE-ProRule" id="PRU00708"/>
    </source>
</evidence>
<feature type="repeat" description="PPR" evidence="3">
    <location>
        <begin position="294"/>
        <end position="328"/>
    </location>
</feature>
<feature type="repeat" description="PPR" evidence="3">
    <location>
        <begin position="329"/>
        <end position="359"/>
    </location>
</feature>
<dbReference type="Pfam" id="PF13041">
    <property type="entry name" value="PPR_2"/>
    <property type="match status" value="2"/>
</dbReference>
<evidence type="ECO:0000256" key="2">
    <source>
        <dbReference type="ARBA" id="ARBA00022946"/>
    </source>
</evidence>
<dbReference type="AlphaFoldDB" id="A0A835FYH4"/>
<keyword evidence="6" id="KW-1185">Reference proteome</keyword>
<dbReference type="InterPro" id="IPR002885">
    <property type="entry name" value="PPR_rpt"/>
</dbReference>
<organism evidence="5 6">
    <name type="scientific">Digitaria exilis</name>
    <dbReference type="NCBI Taxonomy" id="1010633"/>
    <lineage>
        <taxon>Eukaryota</taxon>
        <taxon>Viridiplantae</taxon>
        <taxon>Streptophyta</taxon>
        <taxon>Embryophyta</taxon>
        <taxon>Tracheophyta</taxon>
        <taxon>Spermatophyta</taxon>
        <taxon>Magnoliopsida</taxon>
        <taxon>Liliopsida</taxon>
        <taxon>Poales</taxon>
        <taxon>Poaceae</taxon>
        <taxon>PACMAD clade</taxon>
        <taxon>Panicoideae</taxon>
        <taxon>Panicodae</taxon>
        <taxon>Paniceae</taxon>
        <taxon>Anthephorinae</taxon>
        <taxon>Digitaria</taxon>
    </lineage>
</organism>
<dbReference type="FunFam" id="1.25.40.10:FF:000031">
    <property type="entry name" value="Pentatricopeptide repeat-containing protein mitochondrial"/>
    <property type="match status" value="1"/>
</dbReference>
<proteinExistence type="predicted"/>
<dbReference type="Proteomes" id="UP000636709">
    <property type="component" value="Unassembled WGS sequence"/>
</dbReference>
<dbReference type="InterPro" id="IPR046960">
    <property type="entry name" value="PPR_At4g14850-like_plant"/>
</dbReference>
<keyword evidence="1" id="KW-0677">Repeat</keyword>
<dbReference type="PANTHER" id="PTHR47926:SF469">
    <property type="entry name" value="DYW DOMAIN-CONTAINING PROTEIN"/>
    <property type="match status" value="1"/>
</dbReference>
<keyword evidence="2" id="KW-0809">Transit peptide</keyword>
<dbReference type="Pfam" id="PF01535">
    <property type="entry name" value="PPR"/>
    <property type="match status" value="2"/>
</dbReference>
<evidence type="ECO:0000256" key="1">
    <source>
        <dbReference type="ARBA" id="ARBA00022737"/>
    </source>
</evidence>
<dbReference type="NCBIfam" id="TIGR00756">
    <property type="entry name" value="PPR"/>
    <property type="match status" value="4"/>
</dbReference>
<evidence type="ECO:0000313" key="5">
    <source>
        <dbReference type="EMBL" id="KAF8779058.1"/>
    </source>
</evidence>
<evidence type="ECO:0000313" key="6">
    <source>
        <dbReference type="Proteomes" id="UP000636709"/>
    </source>
</evidence>
<dbReference type="EMBL" id="JACEFO010000187">
    <property type="protein sequence ID" value="KAF8779058.1"/>
    <property type="molecule type" value="Genomic_DNA"/>
</dbReference>
<dbReference type="Gene3D" id="1.25.40.10">
    <property type="entry name" value="Tetratricopeptide repeat domain"/>
    <property type="match status" value="2"/>
</dbReference>
<dbReference type="PANTHER" id="PTHR47926">
    <property type="entry name" value="PENTATRICOPEPTIDE REPEAT-CONTAINING PROTEIN"/>
    <property type="match status" value="1"/>
</dbReference>
<dbReference type="InterPro" id="IPR032867">
    <property type="entry name" value="DYW_dom"/>
</dbReference>
<gene>
    <name evidence="5" type="ORF">HU200_003023</name>
</gene>
<feature type="repeat" description="PPR" evidence="3">
    <location>
        <begin position="191"/>
        <end position="225"/>
    </location>
</feature>
<dbReference type="GO" id="GO:0008270">
    <property type="term" value="F:zinc ion binding"/>
    <property type="evidence" value="ECO:0007669"/>
    <property type="project" value="InterPro"/>
</dbReference>
<comment type="caution">
    <text evidence="5">The sequence shown here is derived from an EMBL/GenBank/DDBJ whole genome shotgun (WGS) entry which is preliminary data.</text>
</comment>
<reference evidence="5" key="1">
    <citation type="submission" date="2020-07" db="EMBL/GenBank/DDBJ databases">
        <title>Genome sequence and genetic diversity analysis of an under-domesticated orphan crop, white fonio (Digitaria exilis).</title>
        <authorList>
            <person name="Bennetzen J.L."/>
            <person name="Chen S."/>
            <person name="Ma X."/>
            <person name="Wang X."/>
            <person name="Yssel A.E.J."/>
            <person name="Chaluvadi S.R."/>
            <person name="Johnson M."/>
            <person name="Gangashetty P."/>
            <person name="Hamidou F."/>
            <person name="Sanogo M.D."/>
            <person name="Zwaenepoel A."/>
            <person name="Wallace J."/>
            <person name="Van De Peer Y."/>
            <person name="Van Deynze A."/>
        </authorList>
    </citation>
    <scope>NUCLEOTIDE SEQUENCE</scope>
    <source>
        <tissue evidence="5">Leaves</tissue>
    </source>
</reference>
<dbReference type="GO" id="GO:0003723">
    <property type="term" value="F:RNA binding"/>
    <property type="evidence" value="ECO:0007669"/>
    <property type="project" value="InterPro"/>
</dbReference>
<dbReference type="Pfam" id="PF14432">
    <property type="entry name" value="DYW_deaminase"/>
    <property type="match status" value="1"/>
</dbReference>
<dbReference type="InterPro" id="IPR046848">
    <property type="entry name" value="E_motif"/>
</dbReference>
<name>A0A835FYH4_9POAL</name>
<dbReference type="GO" id="GO:0009451">
    <property type="term" value="P:RNA modification"/>
    <property type="evidence" value="ECO:0007669"/>
    <property type="project" value="InterPro"/>
</dbReference>
<dbReference type="OrthoDB" id="185373at2759"/>
<protein>
    <recommendedName>
        <fullName evidence="4">DYW domain-containing protein</fullName>
    </recommendedName>
</protein>
<sequence length="602" mass="66351">MAFTSRLARAPRPTPASSPSSVAAALLASAAALPARHFLQLHAHLLRTGLLAPSSTSSAATTTTSAFLSLAAASLPSSRALAVLSHHLTAPGSLPSTIQCNSILRALSDPPDALRFLRRMRALGRRGNNFTLAILLKPRCALAHARQLHANAVSEGHLRDALLATSLMRCYANGGDGDGARKLFDEMPVRDTVAWNVLITCYLRNRRTKDALKLFEEMRGRESEVEPDDVTCILLLQACTNLGALDFGELVWAYAVEHGYGGELKVRNSLIAMYSRCGCVDKACQVFCETPQKSVVSWSAMISGLAANGLGKDAISAFEEMMRSDVAPDVKTFTGVLSACSHSGLVDEGFRFFDMMRCEYRLKPNVHHYGCIVDLMGRAGLLDEAYELVTKEMKVAPDATIWRTLLGACRIHGHVDLGERVISHLIELKAQQAGDYVLLLNTYAAVGDWKKVAEVRKLMQQKGLQTTPGCTTVEHNGEVHEFIADDDTHPRKVDIYQKLNEINKHLRIAGYVPNVSSELHDLDSEGKENALTYHSEKLAIAFSLLVTPQHRPIRLAKNLRVCVDCHNFTKMFSGIYNRLVIVRDRTRFHHFEGGKCSCNDYW</sequence>